<evidence type="ECO:0000256" key="4">
    <source>
        <dbReference type="ARBA" id="ARBA00018672"/>
    </source>
</evidence>
<dbReference type="AlphaFoldDB" id="A0A9D2K4G0"/>
<organism evidence="18 19">
    <name type="scientific">Candidatus Lachnoclostridium stercorigallinarum</name>
    <dbReference type="NCBI Taxonomy" id="2838634"/>
    <lineage>
        <taxon>Bacteria</taxon>
        <taxon>Bacillati</taxon>
        <taxon>Bacillota</taxon>
        <taxon>Clostridia</taxon>
        <taxon>Lachnospirales</taxon>
        <taxon>Lachnospiraceae</taxon>
    </lineage>
</organism>
<comment type="catalytic activity">
    <reaction evidence="1">
        <text>ATP + protein L-histidine = ADP + protein N-phospho-L-histidine.</text>
        <dbReference type="EC" id="2.7.13.3"/>
    </reaction>
</comment>
<keyword evidence="6 13" id="KW-0597">Phosphoprotein</keyword>
<evidence type="ECO:0000259" key="17">
    <source>
        <dbReference type="PROSITE" id="PS50110"/>
    </source>
</evidence>
<dbReference type="InterPro" id="IPR001789">
    <property type="entry name" value="Sig_transdc_resp-reg_receiver"/>
</dbReference>
<dbReference type="Pfam" id="PF02743">
    <property type="entry name" value="dCache_1"/>
    <property type="match status" value="1"/>
</dbReference>
<dbReference type="SMART" id="SM00387">
    <property type="entry name" value="HATPase_c"/>
    <property type="match status" value="1"/>
</dbReference>
<dbReference type="PROSITE" id="PS50109">
    <property type="entry name" value="HIS_KIN"/>
    <property type="match status" value="1"/>
</dbReference>
<feature type="transmembrane region" description="Helical" evidence="15">
    <location>
        <begin position="12"/>
        <end position="34"/>
    </location>
</feature>
<comment type="function">
    <text evidence="12">May play the central regulatory role in sporulation. It may be an element of the effector pathway responsible for the activation of sporulation genes in response to nutritional stress. Spo0A may act in concert with spo0H (a sigma factor) to control the expression of some genes that are critical to the sporulation process.</text>
</comment>
<keyword evidence="11 15" id="KW-0472">Membrane</keyword>
<evidence type="ECO:0000256" key="3">
    <source>
        <dbReference type="ARBA" id="ARBA00012438"/>
    </source>
</evidence>
<evidence type="ECO:0000256" key="9">
    <source>
        <dbReference type="ARBA" id="ARBA00022989"/>
    </source>
</evidence>
<dbReference type="PROSITE" id="PS50110">
    <property type="entry name" value="RESPONSE_REGULATORY"/>
    <property type="match status" value="1"/>
</dbReference>
<evidence type="ECO:0000256" key="12">
    <source>
        <dbReference type="ARBA" id="ARBA00024867"/>
    </source>
</evidence>
<dbReference type="SMART" id="SM00388">
    <property type="entry name" value="HisKA"/>
    <property type="match status" value="1"/>
</dbReference>
<dbReference type="Gene3D" id="1.10.287.130">
    <property type="match status" value="1"/>
</dbReference>
<keyword evidence="8" id="KW-0418">Kinase</keyword>
<evidence type="ECO:0000256" key="13">
    <source>
        <dbReference type="PROSITE-ProRule" id="PRU00169"/>
    </source>
</evidence>
<dbReference type="InterPro" id="IPR003661">
    <property type="entry name" value="HisK_dim/P_dom"/>
</dbReference>
<feature type="region of interest" description="Disordered" evidence="14">
    <location>
        <begin position="775"/>
        <end position="798"/>
    </location>
</feature>
<evidence type="ECO:0000256" key="15">
    <source>
        <dbReference type="SAM" id="Phobius"/>
    </source>
</evidence>
<dbReference type="InterPro" id="IPR036097">
    <property type="entry name" value="HisK_dim/P_sf"/>
</dbReference>
<dbReference type="InterPro" id="IPR003594">
    <property type="entry name" value="HATPase_dom"/>
</dbReference>
<gene>
    <name evidence="18" type="ORF">IAA17_00660</name>
</gene>
<sequence length="798" mass="90058">MNWLRRNTKKLIIPFIGVIIFLMIYLMNVTYSAYMDVVMKERQENLLLISRAVSQNLQNFFDEQIRKVDILTRTPGFQQGFETYYETGDDTGMKGYIFSYIQSHQQGLASIYVLDREGEPVFHYDQYPFVGLLDGADLDLHQYGSAEKSGIGQMVVFSDGQYGVTLANNVYGGNGYVGTVVCVLDMGEIYRQYIEMLSPENGGYITVKDENGTVIVHPEERMVRFNYKRDLEGFEDYARYDSLRSMLEEQYSVEEGSSVYVEYSNNIMPPVQLMASYSRMNLDGVSWYVSAVMPYHAAMQTETAGMRHLVLLAVMICTLILAGGVIIYHQQKERQKLKLETKYLRDMNRTLEELRRSQEQIRHYQKLTTIGMLAGGIVHEFNNLLTPIIGYSEFLMEQLGKESEYYGDMEEIYKAGIRGKEIVEQILPFSRKEMETGFFAPVCIDAVADEALRAMELLKPSNVQVEKKLGAAGVNVYGSATQIYQVLLNLYSNGCQAMEKNGGVLTVASREIGRDQIPEAYREAADIRYVEITVSDTGCGMKKEMLKQIFDPFFTTKRKGTGLGLPVVKNIMVNHGGFVLADSKEGKGSRFCLYFPATQLPESGTEEGWEEKREEGRISVLLVDDDEQIVKYLKRRLMLRGYQTDAYTDAQKAMETLYRGDKNWNLMIVDDTMPKYKGTALARKAKQRSGLKVILLTGLVGQDAILMKEQGIVDEILLKPVRFKELLETMERMTKKKDGGDNDREGLHEEEQADYYGYGSDGSFSDGLCCGGDGDGRGGDLSQGSGGNDRTGGAGKRI</sequence>
<dbReference type="InterPro" id="IPR036890">
    <property type="entry name" value="HATPase_C_sf"/>
</dbReference>
<evidence type="ECO:0000256" key="6">
    <source>
        <dbReference type="ARBA" id="ARBA00022553"/>
    </source>
</evidence>
<dbReference type="SUPFAM" id="SSF47384">
    <property type="entry name" value="Homodimeric domain of signal transducing histidine kinase"/>
    <property type="match status" value="1"/>
</dbReference>
<keyword evidence="8" id="KW-0808">Transferase</keyword>
<dbReference type="CDD" id="cd00156">
    <property type="entry name" value="REC"/>
    <property type="match status" value="1"/>
</dbReference>
<evidence type="ECO:0000313" key="19">
    <source>
        <dbReference type="Proteomes" id="UP000824101"/>
    </source>
</evidence>
<dbReference type="GO" id="GO:0005886">
    <property type="term" value="C:plasma membrane"/>
    <property type="evidence" value="ECO:0007669"/>
    <property type="project" value="UniProtKB-SubCell"/>
</dbReference>
<dbReference type="EMBL" id="DXBC01000013">
    <property type="protein sequence ID" value="HIZ78291.1"/>
    <property type="molecule type" value="Genomic_DNA"/>
</dbReference>
<feature type="domain" description="Response regulatory" evidence="17">
    <location>
        <begin position="619"/>
        <end position="734"/>
    </location>
</feature>
<evidence type="ECO:0000256" key="10">
    <source>
        <dbReference type="ARBA" id="ARBA00023012"/>
    </source>
</evidence>
<dbReference type="CDD" id="cd18774">
    <property type="entry name" value="PDC2_HK_sensor"/>
    <property type="match status" value="1"/>
</dbReference>
<evidence type="ECO:0000259" key="16">
    <source>
        <dbReference type="PROSITE" id="PS50109"/>
    </source>
</evidence>
<evidence type="ECO:0000256" key="7">
    <source>
        <dbReference type="ARBA" id="ARBA00022692"/>
    </source>
</evidence>
<feature type="domain" description="Histidine kinase" evidence="16">
    <location>
        <begin position="376"/>
        <end position="599"/>
    </location>
</feature>
<dbReference type="Gene3D" id="3.40.50.2300">
    <property type="match status" value="1"/>
</dbReference>
<feature type="transmembrane region" description="Helical" evidence="15">
    <location>
        <begin position="309"/>
        <end position="328"/>
    </location>
</feature>
<dbReference type="PANTHER" id="PTHR43065">
    <property type="entry name" value="SENSOR HISTIDINE KINASE"/>
    <property type="match status" value="1"/>
</dbReference>
<proteinExistence type="predicted"/>
<dbReference type="SUPFAM" id="SSF55874">
    <property type="entry name" value="ATPase domain of HSP90 chaperone/DNA topoisomerase II/histidine kinase"/>
    <property type="match status" value="1"/>
</dbReference>
<reference evidence="18" key="2">
    <citation type="submission" date="2021-04" db="EMBL/GenBank/DDBJ databases">
        <authorList>
            <person name="Gilroy R."/>
        </authorList>
    </citation>
    <scope>NUCLEOTIDE SEQUENCE</scope>
    <source>
        <strain evidence="18">ChiBcec1-1093</strain>
    </source>
</reference>
<evidence type="ECO:0000256" key="1">
    <source>
        <dbReference type="ARBA" id="ARBA00000085"/>
    </source>
</evidence>
<comment type="subcellular location">
    <subcellularLocation>
        <location evidence="2">Cell membrane</location>
        <topology evidence="2">Multi-pass membrane protein</topology>
    </subcellularLocation>
</comment>
<dbReference type="Pfam" id="PF00072">
    <property type="entry name" value="Response_reg"/>
    <property type="match status" value="1"/>
</dbReference>
<dbReference type="SMART" id="SM00448">
    <property type="entry name" value="REC"/>
    <property type="match status" value="1"/>
</dbReference>
<reference evidence="18" key="1">
    <citation type="journal article" date="2021" name="PeerJ">
        <title>Extensive microbial diversity within the chicken gut microbiome revealed by metagenomics and culture.</title>
        <authorList>
            <person name="Gilroy R."/>
            <person name="Ravi A."/>
            <person name="Getino M."/>
            <person name="Pursley I."/>
            <person name="Horton D.L."/>
            <person name="Alikhan N.F."/>
            <person name="Baker D."/>
            <person name="Gharbi K."/>
            <person name="Hall N."/>
            <person name="Watson M."/>
            <person name="Adriaenssens E.M."/>
            <person name="Foster-Nyarko E."/>
            <person name="Jarju S."/>
            <person name="Secka A."/>
            <person name="Antonio M."/>
            <person name="Oren A."/>
            <person name="Chaudhuri R.R."/>
            <person name="La Ragione R."/>
            <person name="Hildebrand F."/>
            <person name="Pallen M.J."/>
        </authorList>
    </citation>
    <scope>NUCLEOTIDE SEQUENCE</scope>
    <source>
        <strain evidence="18">ChiBcec1-1093</strain>
    </source>
</reference>
<dbReference type="InterPro" id="IPR033479">
    <property type="entry name" value="dCache_1"/>
</dbReference>
<evidence type="ECO:0000256" key="14">
    <source>
        <dbReference type="SAM" id="MobiDB-lite"/>
    </source>
</evidence>
<keyword evidence="5" id="KW-1003">Cell membrane</keyword>
<keyword evidence="10" id="KW-0902">Two-component regulatory system</keyword>
<dbReference type="Pfam" id="PF02518">
    <property type="entry name" value="HATPase_c"/>
    <property type="match status" value="1"/>
</dbReference>
<dbReference type="Pfam" id="PF00512">
    <property type="entry name" value="HisKA"/>
    <property type="match status" value="1"/>
</dbReference>
<dbReference type="Gene3D" id="3.30.450.20">
    <property type="entry name" value="PAS domain"/>
    <property type="match status" value="1"/>
</dbReference>
<evidence type="ECO:0000256" key="8">
    <source>
        <dbReference type="ARBA" id="ARBA00022777"/>
    </source>
</evidence>
<dbReference type="InterPro" id="IPR004358">
    <property type="entry name" value="Sig_transdc_His_kin-like_C"/>
</dbReference>
<dbReference type="EC" id="2.7.13.3" evidence="3"/>
<dbReference type="PRINTS" id="PR00344">
    <property type="entry name" value="BCTRLSENSOR"/>
</dbReference>
<dbReference type="Proteomes" id="UP000824101">
    <property type="component" value="Unassembled WGS sequence"/>
</dbReference>
<dbReference type="InterPro" id="IPR011006">
    <property type="entry name" value="CheY-like_superfamily"/>
</dbReference>
<dbReference type="SUPFAM" id="SSF52172">
    <property type="entry name" value="CheY-like"/>
    <property type="match status" value="1"/>
</dbReference>
<feature type="modified residue" description="4-aspartylphosphate" evidence="13">
    <location>
        <position position="670"/>
    </location>
</feature>
<keyword evidence="7 15" id="KW-0812">Transmembrane</keyword>
<evidence type="ECO:0000256" key="11">
    <source>
        <dbReference type="ARBA" id="ARBA00023136"/>
    </source>
</evidence>
<dbReference type="Gene3D" id="3.30.565.10">
    <property type="entry name" value="Histidine kinase-like ATPase, C-terminal domain"/>
    <property type="match status" value="1"/>
</dbReference>
<comment type="caution">
    <text evidence="18">The sequence shown here is derived from an EMBL/GenBank/DDBJ whole genome shotgun (WGS) entry which is preliminary data.</text>
</comment>
<name>A0A9D2K4G0_9FIRM</name>
<keyword evidence="9 15" id="KW-1133">Transmembrane helix</keyword>
<evidence type="ECO:0000256" key="2">
    <source>
        <dbReference type="ARBA" id="ARBA00004651"/>
    </source>
</evidence>
<evidence type="ECO:0000256" key="5">
    <source>
        <dbReference type="ARBA" id="ARBA00022475"/>
    </source>
</evidence>
<dbReference type="InterPro" id="IPR005467">
    <property type="entry name" value="His_kinase_dom"/>
</dbReference>
<evidence type="ECO:0000313" key="18">
    <source>
        <dbReference type="EMBL" id="HIZ78291.1"/>
    </source>
</evidence>
<accession>A0A9D2K4G0</accession>
<protein>
    <recommendedName>
        <fullName evidence="4">Stage 0 sporulation protein A homolog</fullName>
        <ecNumber evidence="3">2.7.13.3</ecNumber>
    </recommendedName>
</protein>
<dbReference type="GO" id="GO:0000155">
    <property type="term" value="F:phosphorelay sensor kinase activity"/>
    <property type="evidence" value="ECO:0007669"/>
    <property type="project" value="InterPro"/>
</dbReference>
<dbReference type="PANTHER" id="PTHR43065:SF42">
    <property type="entry name" value="TWO-COMPONENT SENSOR PPRA"/>
    <property type="match status" value="1"/>
</dbReference>
<dbReference type="CDD" id="cd00082">
    <property type="entry name" value="HisKA"/>
    <property type="match status" value="1"/>
</dbReference>